<evidence type="ECO:0000256" key="1">
    <source>
        <dbReference type="SAM" id="Phobius"/>
    </source>
</evidence>
<dbReference type="EMBL" id="MZLD01000049">
    <property type="protein sequence ID" value="PRM18345.1"/>
    <property type="molecule type" value="Genomic_DNA"/>
</dbReference>
<reference evidence="2 3" key="1">
    <citation type="submission" date="2017-02" db="EMBL/GenBank/DDBJ databases">
        <title>Haemophilus influenzae in COPD genome sequencing project.</title>
        <authorList>
            <person name="Murphy T.F."/>
            <person name="Kong Y."/>
            <person name="Nadendla S."/>
            <person name="Tettelin H."/>
            <person name="Pettigrew M."/>
        </authorList>
    </citation>
    <scope>NUCLEOTIDE SEQUENCE [LARGE SCALE GENOMIC DNA]</scope>
    <source>
        <strain evidence="2 3">13P36H1</strain>
    </source>
</reference>
<evidence type="ECO:0000313" key="3">
    <source>
        <dbReference type="Proteomes" id="UP000238866"/>
    </source>
</evidence>
<accession>A0ABD6WW15</accession>
<feature type="transmembrane region" description="Helical" evidence="1">
    <location>
        <begin position="12"/>
        <end position="32"/>
    </location>
</feature>
<keyword evidence="1" id="KW-1133">Transmembrane helix</keyword>
<gene>
    <name evidence="2" type="ORF">BVZ99_01168</name>
</gene>
<proteinExistence type="predicted"/>
<organism evidence="2 3">
    <name type="scientific">Haemophilus influenzae</name>
    <dbReference type="NCBI Taxonomy" id="727"/>
    <lineage>
        <taxon>Bacteria</taxon>
        <taxon>Pseudomonadati</taxon>
        <taxon>Pseudomonadota</taxon>
        <taxon>Gammaproteobacteria</taxon>
        <taxon>Pasteurellales</taxon>
        <taxon>Pasteurellaceae</taxon>
        <taxon>Haemophilus</taxon>
    </lineage>
</organism>
<keyword evidence="1" id="KW-0472">Membrane</keyword>
<evidence type="ECO:0000313" key="2">
    <source>
        <dbReference type="EMBL" id="PRM18345.1"/>
    </source>
</evidence>
<protein>
    <submittedName>
        <fullName evidence="2">Uncharacterized protein</fullName>
    </submittedName>
</protein>
<comment type="caution">
    <text evidence="2">The sequence shown here is derived from an EMBL/GenBank/DDBJ whole genome shotgun (WGS) entry which is preliminary data.</text>
</comment>
<sequence length="102" mass="10735">MPLILIPFFSVYNVNVPFLTSISALTFILFVAEILTPTPLAKAADNVPLLTVFLPSAKTLSGVSTLPCTNSDSLSLPLLIDTSSGSNNHSLASTIALSLMNK</sequence>
<dbReference type="Proteomes" id="UP000238866">
    <property type="component" value="Unassembled WGS sequence"/>
</dbReference>
<dbReference type="AlphaFoldDB" id="A0ABD6WW15"/>
<keyword evidence="1" id="KW-0812">Transmembrane</keyword>
<name>A0ABD6WW15_HAEIF</name>